<dbReference type="InterPro" id="IPR012373">
    <property type="entry name" value="Ferrdict_sens_TM"/>
</dbReference>
<evidence type="ECO:0000313" key="4">
    <source>
        <dbReference type="Proteomes" id="UP000267469"/>
    </source>
</evidence>
<sequence length="187" mass="20812">MNKVYSHQYGIGVILLILFGGWVVYYYDMLVPSTPVTISRETVAGQQAVHTLPDGTIVRLRTASTITFPESFKNMTREVELEGEALFEVAEDREKPFSVKAGELTVKVLGTSFNIRAYETENETAISVVSGKVLVSNINTEWEKGKAGQYVWQVVLVQGEQIVCRTGERNFIKGKSNEDSNSNPSIQ</sequence>
<dbReference type="Pfam" id="PF04773">
    <property type="entry name" value="FecR"/>
    <property type="match status" value="1"/>
</dbReference>
<gene>
    <name evidence="3" type="ORF">ED312_09845</name>
</gene>
<dbReference type="RefSeq" id="WP_123215843.1">
    <property type="nucleotide sequence ID" value="NZ_RJTM01000070.1"/>
</dbReference>
<dbReference type="PANTHER" id="PTHR30273:SF2">
    <property type="entry name" value="PROTEIN FECR"/>
    <property type="match status" value="1"/>
</dbReference>
<dbReference type="InterPro" id="IPR006860">
    <property type="entry name" value="FecR"/>
</dbReference>
<accession>A0A3N0EIQ4</accession>
<feature type="transmembrane region" description="Helical" evidence="1">
    <location>
        <begin position="9"/>
        <end position="27"/>
    </location>
</feature>
<dbReference type="Proteomes" id="UP000267469">
    <property type="component" value="Unassembled WGS sequence"/>
</dbReference>
<keyword evidence="1" id="KW-1133">Transmembrane helix</keyword>
<dbReference type="AlphaFoldDB" id="A0A3N0EIQ4"/>
<organism evidence="3 4">
    <name type="scientific">Sinomicrobium pectinilyticum</name>
    <dbReference type="NCBI Taxonomy" id="1084421"/>
    <lineage>
        <taxon>Bacteria</taxon>
        <taxon>Pseudomonadati</taxon>
        <taxon>Bacteroidota</taxon>
        <taxon>Flavobacteriia</taxon>
        <taxon>Flavobacteriales</taxon>
        <taxon>Flavobacteriaceae</taxon>
        <taxon>Sinomicrobium</taxon>
    </lineage>
</organism>
<comment type="caution">
    <text evidence="3">The sequence shown here is derived from an EMBL/GenBank/DDBJ whole genome shotgun (WGS) entry which is preliminary data.</text>
</comment>
<keyword evidence="1" id="KW-0812">Transmembrane</keyword>
<keyword evidence="1" id="KW-0472">Membrane</keyword>
<proteinExistence type="predicted"/>
<dbReference type="OrthoDB" id="645173at2"/>
<dbReference type="EMBL" id="RJTM01000070">
    <property type="protein sequence ID" value="RNL87768.1"/>
    <property type="molecule type" value="Genomic_DNA"/>
</dbReference>
<feature type="domain" description="FecR protein" evidence="2">
    <location>
        <begin position="41"/>
        <end position="133"/>
    </location>
</feature>
<name>A0A3N0EIQ4_SINP1</name>
<dbReference type="GO" id="GO:0016989">
    <property type="term" value="F:sigma factor antagonist activity"/>
    <property type="evidence" value="ECO:0007669"/>
    <property type="project" value="TreeGrafter"/>
</dbReference>
<reference evidence="3 4" key="1">
    <citation type="submission" date="2018-10" db="EMBL/GenBank/DDBJ databases">
        <title>Sinomicrobium pectinilyticum sp. nov., a pectinase-producing bacterium isolated from alkaline and saline soil, and emended description of the genus Sinomicrobium.</title>
        <authorList>
            <person name="Cheng B."/>
            <person name="Li C."/>
            <person name="Lai Q."/>
            <person name="Du M."/>
            <person name="Shao Z."/>
            <person name="Xu P."/>
            <person name="Yang C."/>
        </authorList>
    </citation>
    <scope>NUCLEOTIDE SEQUENCE [LARGE SCALE GENOMIC DNA]</scope>
    <source>
        <strain evidence="3 4">5DNS001</strain>
    </source>
</reference>
<evidence type="ECO:0000313" key="3">
    <source>
        <dbReference type="EMBL" id="RNL87768.1"/>
    </source>
</evidence>
<evidence type="ECO:0000259" key="2">
    <source>
        <dbReference type="Pfam" id="PF04773"/>
    </source>
</evidence>
<evidence type="ECO:0000256" key="1">
    <source>
        <dbReference type="SAM" id="Phobius"/>
    </source>
</evidence>
<dbReference type="Gene3D" id="2.60.120.1440">
    <property type="match status" value="1"/>
</dbReference>
<keyword evidence="4" id="KW-1185">Reference proteome</keyword>
<dbReference type="PANTHER" id="PTHR30273">
    <property type="entry name" value="PERIPLASMIC SIGNAL SENSOR AND SIGMA FACTOR ACTIVATOR FECR-RELATED"/>
    <property type="match status" value="1"/>
</dbReference>
<protein>
    <recommendedName>
        <fullName evidence="2">FecR protein domain-containing protein</fullName>
    </recommendedName>
</protein>